<dbReference type="PROSITE" id="PS51257">
    <property type="entry name" value="PROKAR_LIPOPROTEIN"/>
    <property type="match status" value="1"/>
</dbReference>
<organism evidence="2 3">
    <name type="scientific">Phocaeicola intestinalis</name>
    <dbReference type="NCBI Taxonomy" id="2762212"/>
    <lineage>
        <taxon>Bacteria</taxon>
        <taxon>Pseudomonadati</taxon>
        <taxon>Bacteroidota</taxon>
        <taxon>Bacteroidia</taxon>
        <taxon>Bacteroidales</taxon>
        <taxon>Bacteroidaceae</taxon>
        <taxon>Phocaeicola</taxon>
    </lineage>
</organism>
<keyword evidence="1" id="KW-0732">Signal</keyword>
<sequence length="270" mass="30823">MKKFKLSVLAMALTTMLGFTSCLDNGDSDYGGVGYGAEIVRNSSYLGTHSFVNQYGAVYEPLNASQVTTWPSTEFSYIMYSYEAEEVTDTTDNRINVTLMTLAAVNDGSVLARRPTDTDANAPVNYFATGDGNAVAFYQLNDMILSINFFRRNVDNDEVLEEIDKHQFSLYYNAEEDFTSSSMTFYLRHNVTDLQDDDNFNVTVSNLYHFNMASAFAQYQQMFGKEPTRIVISYEQNSSNGSYEDNMVADRTYEFNYEDMVKNYKTWLER</sequence>
<keyword evidence="3" id="KW-1185">Reference proteome</keyword>
<dbReference type="Proteomes" id="UP000620874">
    <property type="component" value="Unassembled WGS sequence"/>
</dbReference>
<evidence type="ECO:0000256" key="1">
    <source>
        <dbReference type="SAM" id="SignalP"/>
    </source>
</evidence>
<evidence type="ECO:0000313" key="3">
    <source>
        <dbReference type="Proteomes" id="UP000620874"/>
    </source>
</evidence>
<dbReference type="EMBL" id="JACSPP010000007">
    <property type="protein sequence ID" value="MBD8039584.1"/>
    <property type="molecule type" value="Genomic_DNA"/>
</dbReference>
<name>A0ABR8Y5V1_9BACT</name>
<dbReference type="Gene3D" id="2.60.40.3220">
    <property type="match status" value="1"/>
</dbReference>
<proteinExistence type="predicted"/>
<protein>
    <recommendedName>
        <fullName evidence="4">Lipoprotein</fullName>
    </recommendedName>
</protein>
<gene>
    <name evidence="2" type="ORF">H9625_03825</name>
</gene>
<dbReference type="RefSeq" id="WP_087208243.1">
    <property type="nucleotide sequence ID" value="NZ_JACSPP010000007.1"/>
</dbReference>
<accession>A0ABR8Y5V1</accession>
<evidence type="ECO:0000313" key="2">
    <source>
        <dbReference type="EMBL" id="MBD8039584.1"/>
    </source>
</evidence>
<feature type="signal peptide" evidence="1">
    <location>
        <begin position="1"/>
        <end position="21"/>
    </location>
</feature>
<feature type="chain" id="PRO_5046821358" description="Lipoprotein" evidence="1">
    <location>
        <begin position="22"/>
        <end position="270"/>
    </location>
</feature>
<reference evidence="2 3" key="1">
    <citation type="submission" date="2020-08" db="EMBL/GenBank/DDBJ databases">
        <title>A Genomic Blueprint of the Chicken Gut Microbiome.</title>
        <authorList>
            <person name="Gilroy R."/>
            <person name="Ravi A."/>
            <person name="Getino M."/>
            <person name="Pursley I."/>
            <person name="Horton D.L."/>
            <person name="Alikhan N.-F."/>
            <person name="Baker D."/>
            <person name="Gharbi K."/>
            <person name="Hall N."/>
            <person name="Watson M."/>
            <person name="Adriaenssens E.M."/>
            <person name="Foster-Nyarko E."/>
            <person name="Jarju S."/>
            <person name="Secka A."/>
            <person name="Antonio M."/>
            <person name="Oren A."/>
            <person name="Chaudhuri R."/>
            <person name="La Ragione R.M."/>
            <person name="Hildebrand F."/>
            <person name="Pallen M.J."/>
        </authorList>
    </citation>
    <scope>NUCLEOTIDE SEQUENCE [LARGE SCALE GENOMIC DNA]</scope>
    <source>
        <strain evidence="2 3">Sa1CVN1</strain>
    </source>
</reference>
<evidence type="ECO:0008006" key="4">
    <source>
        <dbReference type="Google" id="ProtNLM"/>
    </source>
</evidence>
<comment type="caution">
    <text evidence="2">The sequence shown here is derived from an EMBL/GenBank/DDBJ whole genome shotgun (WGS) entry which is preliminary data.</text>
</comment>